<feature type="compositionally biased region" description="Polar residues" evidence="2">
    <location>
        <begin position="154"/>
        <end position="173"/>
    </location>
</feature>
<feature type="compositionally biased region" description="Polar residues" evidence="2">
    <location>
        <begin position="289"/>
        <end position="310"/>
    </location>
</feature>
<organism evidence="3 4">
    <name type="scientific">Lachnellula hyalina</name>
    <dbReference type="NCBI Taxonomy" id="1316788"/>
    <lineage>
        <taxon>Eukaryota</taxon>
        <taxon>Fungi</taxon>
        <taxon>Dikarya</taxon>
        <taxon>Ascomycota</taxon>
        <taxon>Pezizomycotina</taxon>
        <taxon>Leotiomycetes</taxon>
        <taxon>Helotiales</taxon>
        <taxon>Lachnaceae</taxon>
        <taxon>Lachnellula</taxon>
    </lineage>
</organism>
<dbReference type="OrthoDB" id="10248252at2759"/>
<dbReference type="GeneID" id="41986509"/>
<dbReference type="InterPro" id="IPR036322">
    <property type="entry name" value="WD40_repeat_dom_sf"/>
</dbReference>
<evidence type="ECO:0000313" key="3">
    <source>
        <dbReference type="EMBL" id="TVY24581.1"/>
    </source>
</evidence>
<evidence type="ECO:0000313" key="4">
    <source>
        <dbReference type="Proteomes" id="UP000431533"/>
    </source>
</evidence>
<feature type="region of interest" description="Disordered" evidence="2">
    <location>
        <begin position="109"/>
        <end position="173"/>
    </location>
</feature>
<reference evidence="3 4" key="1">
    <citation type="submission" date="2018-05" db="EMBL/GenBank/DDBJ databases">
        <title>Genome sequencing and assembly of the regulated plant pathogen Lachnellula willkommii and related sister species for the development of diagnostic species identification markers.</title>
        <authorList>
            <person name="Giroux E."/>
            <person name="Bilodeau G."/>
        </authorList>
    </citation>
    <scope>NUCLEOTIDE SEQUENCE [LARGE SCALE GENOMIC DNA]</scope>
    <source>
        <strain evidence="3 4">CBS 185.66</strain>
    </source>
</reference>
<dbReference type="InterPro" id="IPR001680">
    <property type="entry name" value="WD40_rpt"/>
</dbReference>
<comment type="similarity">
    <text evidence="1">Belongs to the WD repeat LST8 family.</text>
</comment>
<dbReference type="AlphaFoldDB" id="A0A8H8TZ47"/>
<dbReference type="GO" id="GO:0032956">
    <property type="term" value="P:regulation of actin cytoskeleton organization"/>
    <property type="evidence" value="ECO:0007669"/>
    <property type="project" value="TreeGrafter"/>
</dbReference>
<dbReference type="SMART" id="SM00320">
    <property type="entry name" value="WD40"/>
    <property type="match status" value="5"/>
</dbReference>
<dbReference type="InterPro" id="IPR015943">
    <property type="entry name" value="WD40/YVTN_repeat-like_dom_sf"/>
</dbReference>
<keyword evidence="4" id="KW-1185">Reference proteome</keyword>
<dbReference type="GO" id="GO:0031929">
    <property type="term" value="P:TOR signaling"/>
    <property type="evidence" value="ECO:0007669"/>
    <property type="project" value="InterPro"/>
</dbReference>
<dbReference type="RefSeq" id="XP_031003369.1">
    <property type="nucleotide sequence ID" value="XM_031151251.1"/>
</dbReference>
<dbReference type="GO" id="GO:0031932">
    <property type="term" value="C:TORC2 complex"/>
    <property type="evidence" value="ECO:0007669"/>
    <property type="project" value="InterPro"/>
</dbReference>
<sequence length="1184" mass="130410">MAATRAYLPDPDLIDLTLSDDDASDQAPQRGSKISASQAQMLDALPVSHDGLPGPHGPGSANGLRTTIAYRIGDGLYQDNDFQHLATGPSSADSANARALLRFPVATRSSAGAHTRGVNSSSRRKLSTGNASRSGAVTVENPAKRRKTHGGVSSGQSNRSTQNAGSRDGVHTTSQAAQNNEFQINLVLKRQVFPHIKIAVSQCQQRLSEEERAEVGEKTAGFLVKDPRFIKNFVANGLKLSMAYENDLAARAKIMVDQYAKEMSMTSRSNSTGSEAGGDIFEKPPILPKQTSMNSTNSRKYSSSPATSFSHDGLDLGDSMNNETLRTSSSSRQKTRHDTLQPAARRRSNRKPVVLIRSTTPAQIKDSIECTKRLRTKSRESAEITPASRPYIHLADRYNRPPDMPHVDFSIEETQFLCTIIESVTGRRPDLTPRPADKVISLMAGQKGAITRIQEALQQKLTAPGPGLGRQLLRSREKAAVTAFLKDAAEGLITTGQWVEPKAQQPIRQLRSSILSQLSSREFLGLAPPNFNAGQGSFKEQAMSYLEDNLTRISEWTDCCGDIAAISWTGQDTFVCGAVAHSDWHNMQYNKPGNLGVGSLSFDTLKAIPEHRIVRPLIGPAENAENALESMRRTQDPWLYTSVVSSSHNEVNGLTFTASFDKTVKVWSVTDHGSTLDPRGTWEHDNNVNFVVTSEHHDRVATAADVCNNAIRVYNVDEMDVSNSPYDTYSGERAREQAQELRKRGNWAYFPATMQWGKAPIVANYLLVGYSPRSINGHDVDIPEEKKNTGELCIWDVSDMSRVAISSAHSQNVFEVLWHPTQPFFIAATSPTGHFESDIRTQVRLFARKGLGAFFLLKTPNSDIDSWVTASCTDGNTYVWDTAHHTERPIHVLNHGDSLDNPLPDLPREIGDEGVKFASWGRSSQRFYTGSSDGRVKAWNIHEAPGNALVRHVLEVSGGISVGAFSRDFSKLLVGDATGKVHLLAYDDSDLDEGEEESSKTDEKPTFIPAGSGALRKAFAKRPKVIIPHPEPPPPFQSVGESYVMESLERSAQEIALEFLVEGRLRLHPDPAIGAVQGPNYAETELYRLEAHEEGDASKPLLPEFQTKQQYEKVRETSKIGFSELPTVQCSDPALHARNESLDLTLENEGVDFNWKYGFEMEPTPHFAIFDNKRQSKIVITLDD</sequence>
<evidence type="ECO:0000256" key="2">
    <source>
        <dbReference type="SAM" id="MobiDB-lite"/>
    </source>
</evidence>
<dbReference type="SUPFAM" id="SSF50978">
    <property type="entry name" value="WD40 repeat-like"/>
    <property type="match status" value="1"/>
</dbReference>
<dbReference type="PANTHER" id="PTHR19842:SF2">
    <property type="entry name" value="WD REPEAT PROTEIN (AFU_ORTHOLOGUE AFUA_5G04300)"/>
    <property type="match status" value="1"/>
</dbReference>
<dbReference type="GO" id="GO:0031931">
    <property type="term" value="C:TORC1 complex"/>
    <property type="evidence" value="ECO:0007669"/>
    <property type="project" value="InterPro"/>
</dbReference>
<feature type="compositionally biased region" description="Polar residues" evidence="2">
    <location>
        <begin position="109"/>
        <end position="135"/>
    </location>
</feature>
<dbReference type="Proteomes" id="UP000431533">
    <property type="component" value="Unassembled WGS sequence"/>
</dbReference>
<proteinExistence type="inferred from homology"/>
<evidence type="ECO:0000256" key="1">
    <source>
        <dbReference type="ARBA" id="ARBA00009890"/>
    </source>
</evidence>
<dbReference type="InterPro" id="IPR037588">
    <property type="entry name" value="MLST8"/>
</dbReference>
<dbReference type="Gene3D" id="2.130.10.10">
    <property type="entry name" value="YVTN repeat-like/Quinoprotein amine dehydrogenase"/>
    <property type="match status" value="1"/>
</dbReference>
<dbReference type="PANTHER" id="PTHR19842">
    <property type="entry name" value="G BETA-LIKE PROTEIN GBL"/>
    <property type="match status" value="1"/>
</dbReference>
<accession>A0A8H8TZ47</accession>
<feature type="region of interest" description="Disordered" evidence="2">
    <location>
        <begin position="1"/>
        <end position="36"/>
    </location>
</feature>
<protein>
    <submittedName>
        <fullName evidence="3">Rik1-associated factor</fullName>
    </submittedName>
</protein>
<dbReference type="EMBL" id="QGMH01000125">
    <property type="protein sequence ID" value="TVY24581.1"/>
    <property type="molecule type" value="Genomic_DNA"/>
</dbReference>
<name>A0A8H8TZ47_9HELO</name>
<gene>
    <name evidence="3" type="primary">raf1</name>
    <name evidence="3" type="ORF">LHYA1_G006311</name>
</gene>
<comment type="caution">
    <text evidence="3">The sequence shown here is derived from an EMBL/GenBank/DDBJ whole genome shotgun (WGS) entry which is preliminary data.</text>
</comment>
<feature type="compositionally biased region" description="Polar residues" evidence="2">
    <location>
        <begin position="319"/>
        <end position="332"/>
    </location>
</feature>
<feature type="compositionally biased region" description="Polar residues" evidence="2">
    <location>
        <begin position="26"/>
        <end position="36"/>
    </location>
</feature>
<feature type="region of interest" description="Disordered" evidence="2">
    <location>
        <begin position="266"/>
        <end position="351"/>
    </location>
</feature>